<comment type="similarity">
    <text evidence="1">Belongs to the ABC transporter superfamily.</text>
</comment>
<dbReference type="InterPro" id="IPR017871">
    <property type="entry name" value="ABC_transporter-like_CS"/>
</dbReference>
<dbReference type="EMBL" id="CP073581">
    <property type="protein sequence ID" value="QUJ76759.1"/>
    <property type="molecule type" value="Genomic_DNA"/>
</dbReference>
<dbReference type="SMART" id="SM00382">
    <property type="entry name" value="AAA"/>
    <property type="match status" value="1"/>
</dbReference>
<dbReference type="InterPro" id="IPR003439">
    <property type="entry name" value="ABC_transporter-like_ATP-bd"/>
</dbReference>
<dbReference type="RefSeq" id="WP_212704956.1">
    <property type="nucleotide sequence ID" value="NZ_CP073581.1"/>
</dbReference>
<reference evidence="6" key="1">
    <citation type="submission" date="2021-04" db="EMBL/GenBank/DDBJ databases">
        <title>Complete genome sequence for Sulfitobacter sp. strain JK7-1.</title>
        <authorList>
            <person name="Park S.-J."/>
        </authorList>
    </citation>
    <scope>NUCLEOTIDE SEQUENCE</scope>
    <source>
        <strain evidence="6">JK7-1</strain>
    </source>
</reference>
<dbReference type="PANTHER" id="PTHR42788">
    <property type="entry name" value="TAURINE IMPORT ATP-BINDING PROTEIN-RELATED"/>
    <property type="match status" value="1"/>
</dbReference>
<feature type="domain" description="ABC transporter" evidence="5">
    <location>
        <begin position="2"/>
        <end position="197"/>
    </location>
</feature>
<evidence type="ECO:0000256" key="4">
    <source>
        <dbReference type="ARBA" id="ARBA00022840"/>
    </source>
</evidence>
<accession>A0A975PMI5</accession>
<dbReference type="PROSITE" id="PS50893">
    <property type="entry name" value="ABC_TRANSPORTER_2"/>
    <property type="match status" value="1"/>
</dbReference>
<evidence type="ECO:0000259" key="5">
    <source>
        <dbReference type="PROSITE" id="PS50893"/>
    </source>
</evidence>
<dbReference type="InterPro" id="IPR027417">
    <property type="entry name" value="P-loop_NTPase"/>
</dbReference>
<dbReference type="PROSITE" id="PS00211">
    <property type="entry name" value="ABC_TRANSPORTER_1"/>
    <property type="match status" value="1"/>
</dbReference>
<dbReference type="Gene3D" id="3.40.50.300">
    <property type="entry name" value="P-loop containing nucleotide triphosphate hydrolases"/>
    <property type="match status" value="1"/>
</dbReference>
<dbReference type="InterPro" id="IPR003593">
    <property type="entry name" value="AAA+_ATPase"/>
</dbReference>
<proteinExistence type="inferred from homology"/>
<dbReference type="InterPro" id="IPR050166">
    <property type="entry name" value="ABC_transporter_ATP-bind"/>
</dbReference>
<dbReference type="GO" id="GO:0016887">
    <property type="term" value="F:ATP hydrolysis activity"/>
    <property type="evidence" value="ECO:0007669"/>
    <property type="project" value="InterPro"/>
</dbReference>
<dbReference type="SUPFAM" id="SSF52540">
    <property type="entry name" value="P-loop containing nucleoside triphosphate hydrolases"/>
    <property type="match status" value="1"/>
</dbReference>
<keyword evidence="7" id="KW-1185">Reference proteome</keyword>
<keyword evidence="4 6" id="KW-0067">ATP-binding</keyword>
<organism evidence="6 7">
    <name type="scientific">Sulfitobacter albidus</name>
    <dbReference type="NCBI Taxonomy" id="2829501"/>
    <lineage>
        <taxon>Bacteria</taxon>
        <taxon>Pseudomonadati</taxon>
        <taxon>Pseudomonadota</taxon>
        <taxon>Alphaproteobacteria</taxon>
        <taxon>Rhodobacterales</taxon>
        <taxon>Roseobacteraceae</taxon>
        <taxon>Sulfitobacter</taxon>
    </lineage>
</organism>
<keyword evidence="2" id="KW-0813">Transport</keyword>
<dbReference type="KEGG" id="sual:KDD17_01460"/>
<protein>
    <submittedName>
        <fullName evidence="6">ABC transporter ATP-binding protein</fullName>
    </submittedName>
</protein>
<dbReference type="AlphaFoldDB" id="A0A975PMI5"/>
<gene>
    <name evidence="6" type="ORF">KDD17_01460</name>
</gene>
<dbReference type="Pfam" id="PF00005">
    <property type="entry name" value="ABC_tran"/>
    <property type="match status" value="1"/>
</dbReference>
<dbReference type="PANTHER" id="PTHR42788:SF13">
    <property type="entry name" value="ALIPHATIC SULFONATES IMPORT ATP-BINDING PROTEIN SSUB"/>
    <property type="match status" value="1"/>
</dbReference>
<evidence type="ECO:0000313" key="7">
    <source>
        <dbReference type="Proteomes" id="UP000683291"/>
    </source>
</evidence>
<evidence type="ECO:0000256" key="1">
    <source>
        <dbReference type="ARBA" id="ARBA00005417"/>
    </source>
</evidence>
<name>A0A975PMI5_9RHOB</name>
<dbReference type="GO" id="GO:0005524">
    <property type="term" value="F:ATP binding"/>
    <property type="evidence" value="ECO:0007669"/>
    <property type="project" value="UniProtKB-KW"/>
</dbReference>
<dbReference type="Proteomes" id="UP000683291">
    <property type="component" value="Chromosome 1"/>
</dbReference>
<evidence type="ECO:0000256" key="2">
    <source>
        <dbReference type="ARBA" id="ARBA00022448"/>
    </source>
</evidence>
<evidence type="ECO:0000313" key="6">
    <source>
        <dbReference type="EMBL" id="QUJ76759.1"/>
    </source>
</evidence>
<keyword evidence="3" id="KW-0547">Nucleotide-binding</keyword>
<evidence type="ECO:0000256" key="3">
    <source>
        <dbReference type="ARBA" id="ARBA00022741"/>
    </source>
</evidence>
<sequence>MTTTLTINSLNRAGRMLLADISLTIAAGETVALTGPSGIGKTTLLRCLAGLETDFDGTRRVPGPISAVFQEPALLSWRNLRDNITVPTRVDVSTAEAALSEVGLAGRGADFPGQLSLGQRRRVALARAFARPPALLLLDEPFVSLDPATAEEMMALFTGLRDRHRPATLLVTHEPREARALADRVLTLEGDPAVLKG</sequence>